<comment type="caution">
    <text evidence="1">The sequence shown here is derived from an EMBL/GenBank/DDBJ whole genome shotgun (WGS) entry which is preliminary data.</text>
</comment>
<keyword evidence="2" id="KW-1185">Reference proteome</keyword>
<reference evidence="1 2" key="1">
    <citation type="submission" date="2018-11" db="EMBL/GenBank/DDBJ databases">
        <title>Genomic Encyclopedia of Type Strains, Phase IV (KMG-IV): sequencing the most valuable type-strain genomes for metagenomic binning, comparative biology and taxonomic classification.</title>
        <authorList>
            <person name="Goeker M."/>
        </authorList>
    </citation>
    <scope>NUCLEOTIDE SEQUENCE [LARGE SCALE GENOMIC DNA]</scope>
    <source>
        <strain evidence="1 2">DSM 102936</strain>
    </source>
</reference>
<organism evidence="1 2">
    <name type="scientific">Thermodesulfitimonas autotrophica</name>
    <dbReference type="NCBI Taxonomy" id="1894989"/>
    <lineage>
        <taxon>Bacteria</taxon>
        <taxon>Bacillati</taxon>
        <taxon>Bacillota</taxon>
        <taxon>Clostridia</taxon>
        <taxon>Thermoanaerobacterales</taxon>
        <taxon>Thermoanaerobacteraceae</taxon>
        <taxon>Thermodesulfitimonas</taxon>
    </lineage>
</organism>
<proteinExistence type="predicted"/>
<name>A0A3N5APN0_9THEO</name>
<dbReference type="RefSeq" id="WP_123929393.1">
    <property type="nucleotide sequence ID" value="NZ_RKRE01000002.1"/>
</dbReference>
<sequence length="94" mass="10202">MFIVSVKHVAPDTVFNFEELAQGITVRHADCGSSEVDWAPPAECGCPWKFTCRRCGSEAVVPSILDGKLKITETALDGVEREITPSIKVVPGTR</sequence>
<evidence type="ECO:0000313" key="1">
    <source>
        <dbReference type="EMBL" id="RPF46913.1"/>
    </source>
</evidence>
<evidence type="ECO:0000313" key="2">
    <source>
        <dbReference type="Proteomes" id="UP000282654"/>
    </source>
</evidence>
<dbReference type="Proteomes" id="UP000282654">
    <property type="component" value="Unassembled WGS sequence"/>
</dbReference>
<accession>A0A3N5APN0</accession>
<protein>
    <submittedName>
        <fullName evidence="1">Uncharacterized protein</fullName>
    </submittedName>
</protein>
<dbReference type="OrthoDB" id="9810135at2"/>
<gene>
    <name evidence="1" type="ORF">EDD75_1174</name>
</gene>
<dbReference type="AlphaFoldDB" id="A0A3N5APN0"/>
<dbReference type="EMBL" id="RKRE01000002">
    <property type="protein sequence ID" value="RPF46913.1"/>
    <property type="molecule type" value="Genomic_DNA"/>
</dbReference>